<reference evidence="2" key="1">
    <citation type="submission" date="2016-11" db="EMBL/GenBank/DDBJ databases">
        <authorList>
            <person name="Varghese N."/>
            <person name="Submissions S."/>
        </authorList>
    </citation>
    <scope>NUCLEOTIDE SEQUENCE [LARGE SCALE GENOMIC DNA]</scope>
    <source>
        <strain evidence="2">DSM 100564</strain>
    </source>
</reference>
<evidence type="ECO:0000313" key="1">
    <source>
        <dbReference type="EMBL" id="SHK59503.1"/>
    </source>
</evidence>
<dbReference type="AlphaFoldDB" id="A0A1M6TRH3"/>
<gene>
    <name evidence="1" type="ORF">SAMN05444000_1442</name>
</gene>
<name>A0A1M6TRH3_9RHOB</name>
<organism evidence="1 2">
    <name type="scientific">Shimia gijangensis</name>
    <dbReference type="NCBI Taxonomy" id="1470563"/>
    <lineage>
        <taxon>Bacteria</taxon>
        <taxon>Pseudomonadati</taxon>
        <taxon>Pseudomonadota</taxon>
        <taxon>Alphaproteobacteria</taxon>
        <taxon>Rhodobacterales</taxon>
        <taxon>Roseobacteraceae</taxon>
    </lineage>
</organism>
<proteinExistence type="predicted"/>
<dbReference type="Proteomes" id="UP000183982">
    <property type="component" value="Unassembled WGS sequence"/>
</dbReference>
<evidence type="ECO:0000313" key="2">
    <source>
        <dbReference type="Proteomes" id="UP000183982"/>
    </source>
</evidence>
<protein>
    <submittedName>
        <fullName evidence="1">Uncharacterized protein</fullName>
    </submittedName>
</protein>
<sequence length="62" mass="7139">MLRETTQKLLVWTNYKCLINNMQKPAVVAQMQKSKTLIPISSEMTAAAYSPKRQPKDAQRRC</sequence>
<keyword evidence="2" id="KW-1185">Reference proteome</keyword>
<accession>A0A1M6TRH3</accession>
<dbReference type="EMBL" id="FQZQ01000044">
    <property type="protein sequence ID" value="SHK59503.1"/>
    <property type="molecule type" value="Genomic_DNA"/>
</dbReference>